<dbReference type="OrthoDB" id="10265862at2759"/>
<protein>
    <recommendedName>
        <fullName evidence="1">Nicastrin small lobe domain-containing protein</fullName>
    </recommendedName>
</protein>
<dbReference type="Proteomes" id="UP000278143">
    <property type="component" value="Unassembled WGS sequence"/>
</dbReference>
<dbReference type="AlphaFoldDB" id="A0A4P9YV95"/>
<evidence type="ECO:0000313" key="2">
    <source>
        <dbReference type="EMBL" id="RKP22830.1"/>
    </source>
</evidence>
<dbReference type="InterPro" id="IPR041084">
    <property type="entry name" value="Ncstrn_small"/>
</dbReference>
<keyword evidence="3" id="KW-1185">Reference proteome</keyword>
<name>A0A4P9YV95_9FUNG</name>
<accession>A0A4P9YV95</accession>
<evidence type="ECO:0000313" key="3">
    <source>
        <dbReference type="Proteomes" id="UP000278143"/>
    </source>
</evidence>
<reference evidence="3" key="1">
    <citation type="journal article" date="2018" name="Nat. Microbiol.">
        <title>Leveraging single-cell genomics to expand the fungal tree of life.</title>
        <authorList>
            <person name="Ahrendt S.R."/>
            <person name="Quandt C.A."/>
            <person name="Ciobanu D."/>
            <person name="Clum A."/>
            <person name="Salamov A."/>
            <person name="Andreopoulos B."/>
            <person name="Cheng J.F."/>
            <person name="Woyke T."/>
            <person name="Pelin A."/>
            <person name="Henrissat B."/>
            <person name="Reynolds N.K."/>
            <person name="Benny G.L."/>
            <person name="Smith M.E."/>
            <person name="James T.Y."/>
            <person name="Grigoriev I.V."/>
        </authorList>
    </citation>
    <scope>NUCLEOTIDE SEQUENCE [LARGE SCALE GENOMIC DNA]</scope>
    <source>
        <strain evidence="3">Benny S71-1</strain>
    </source>
</reference>
<proteinExistence type="predicted"/>
<organism evidence="2 3">
    <name type="scientific">Syncephalis pseudoplumigaleata</name>
    <dbReference type="NCBI Taxonomy" id="1712513"/>
    <lineage>
        <taxon>Eukaryota</taxon>
        <taxon>Fungi</taxon>
        <taxon>Fungi incertae sedis</taxon>
        <taxon>Zoopagomycota</taxon>
        <taxon>Zoopagomycotina</taxon>
        <taxon>Zoopagomycetes</taxon>
        <taxon>Zoopagales</taxon>
        <taxon>Piptocephalidaceae</taxon>
        <taxon>Syncephalis</taxon>
    </lineage>
</organism>
<dbReference type="Pfam" id="PF18266">
    <property type="entry name" value="Ncstrn_small"/>
    <property type="match status" value="1"/>
</dbReference>
<feature type="domain" description="Nicastrin small lobe" evidence="1">
    <location>
        <begin position="6"/>
        <end position="100"/>
    </location>
</feature>
<sequence>MMLASHFGDTGVIYNVPTEESIKTFEASAPNDKFALVMPLLLVTKDNLQRLVKTGKVAAVIVKVDGKQPMSFSPDDPCPNCEYSILRDMNPLPQWNPAVSIMAIEMHACMLTIIHMRLGHVALQGAVSIPDLCHYE</sequence>
<gene>
    <name evidence="2" type="ORF">SYNPS1DRAFT_31511</name>
</gene>
<dbReference type="EMBL" id="KZ991614">
    <property type="protein sequence ID" value="RKP22830.1"/>
    <property type="molecule type" value="Genomic_DNA"/>
</dbReference>
<evidence type="ECO:0000259" key="1">
    <source>
        <dbReference type="Pfam" id="PF18266"/>
    </source>
</evidence>